<name>A0A7E4V0I1_PANRE</name>
<feature type="transmembrane region" description="Helical" evidence="1">
    <location>
        <begin position="67"/>
        <end position="93"/>
    </location>
</feature>
<keyword evidence="2" id="KW-1185">Reference proteome</keyword>
<evidence type="ECO:0000256" key="1">
    <source>
        <dbReference type="SAM" id="Phobius"/>
    </source>
</evidence>
<feature type="transmembrane region" description="Helical" evidence="1">
    <location>
        <begin position="12"/>
        <end position="36"/>
    </location>
</feature>
<reference evidence="2" key="1">
    <citation type="journal article" date="2013" name="Genetics">
        <title>The draft genome and transcriptome of Panagrellus redivivus are shaped by the harsh demands of a free-living lifestyle.</title>
        <authorList>
            <person name="Srinivasan J."/>
            <person name="Dillman A.R."/>
            <person name="Macchietto M.G."/>
            <person name="Heikkinen L."/>
            <person name="Lakso M."/>
            <person name="Fracchia K.M."/>
            <person name="Antoshechkin I."/>
            <person name="Mortazavi A."/>
            <person name="Wong G."/>
            <person name="Sternberg P.W."/>
        </authorList>
    </citation>
    <scope>NUCLEOTIDE SEQUENCE [LARGE SCALE GENOMIC DNA]</scope>
    <source>
        <strain evidence="2">MT8872</strain>
    </source>
</reference>
<keyword evidence="1" id="KW-0472">Membrane</keyword>
<proteinExistence type="predicted"/>
<sequence length="121" mass="13161">MATIKYRDYNSSSPAFCICVILASWVFVAMLTLGIVHFTAIEALVIFACADAGFLIVSENVKSLPAILWIVCTEIVYNVMSTVFTFLMAVYVLPTSDKGMYAILDAVYNLAEGAVHEHGGP</sequence>
<protein>
    <submittedName>
        <fullName evidence="3">MARVEL domain-containing protein</fullName>
    </submittedName>
</protein>
<evidence type="ECO:0000313" key="2">
    <source>
        <dbReference type="Proteomes" id="UP000492821"/>
    </source>
</evidence>
<dbReference type="Proteomes" id="UP000492821">
    <property type="component" value="Unassembled WGS sequence"/>
</dbReference>
<dbReference type="AlphaFoldDB" id="A0A7E4V0I1"/>
<keyword evidence="1" id="KW-1133">Transmembrane helix</keyword>
<evidence type="ECO:0000313" key="3">
    <source>
        <dbReference type="WBParaSite" id="Pan_g14745.t1"/>
    </source>
</evidence>
<accession>A0A7E4V0I1</accession>
<dbReference type="WBParaSite" id="Pan_g14745.t1">
    <property type="protein sequence ID" value="Pan_g14745.t1"/>
    <property type="gene ID" value="Pan_g14745"/>
</dbReference>
<feature type="transmembrane region" description="Helical" evidence="1">
    <location>
        <begin position="43"/>
        <end position="61"/>
    </location>
</feature>
<reference evidence="3" key="2">
    <citation type="submission" date="2020-10" db="UniProtKB">
        <authorList>
            <consortium name="WormBaseParasite"/>
        </authorList>
    </citation>
    <scope>IDENTIFICATION</scope>
</reference>
<keyword evidence="1" id="KW-0812">Transmembrane</keyword>
<organism evidence="2 3">
    <name type="scientific">Panagrellus redivivus</name>
    <name type="common">Microworm</name>
    <dbReference type="NCBI Taxonomy" id="6233"/>
    <lineage>
        <taxon>Eukaryota</taxon>
        <taxon>Metazoa</taxon>
        <taxon>Ecdysozoa</taxon>
        <taxon>Nematoda</taxon>
        <taxon>Chromadorea</taxon>
        <taxon>Rhabditida</taxon>
        <taxon>Tylenchina</taxon>
        <taxon>Panagrolaimomorpha</taxon>
        <taxon>Panagrolaimoidea</taxon>
        <taxon>Panagrolaimidae</taxon>
        <taxon>Panagrellus</taxon>
    </lineage>
</organism>